<feature type="compositionally biased region" description="Basic residues" evidence="1">
    <location>
        <begin position="125"/>
        <end position="145"/>
    </location>
</feature>
<gene>
    <name evidence="3" type="ORF">AYI70_g10709</name>
</gene>
<evidence type="ECO:0000313" key="3">
    <source>
        <dbReference type="EMBL" id="OMJ09820.1"/>
    </source>
</evidence>
<name>A0A1R1X5D8_9FUNG</name>
<evidence type="ECO:0000259" key="2">
    <source>
        <dbReference type="Pfam" id="PF23086"/>
    </source>
</evidence>
<feature type="region of interest" description="Disordered" evidence="1">
    <location>
        <begin position="222"/>
        <end position="241"/>
    </location>
</feature>
<feature type="compositionally biased region" description="Basic and acidic residues" evidence="1">
    <location>
        <begin position="97"/>
        <end position="111"/>
    </location>
</feature>
<protein>
    <recommendedName>
        <fullName evidence="2">Coilin tudor domain-containing protein</fullName>
    </recommendedName>
</protein>
<dbReference type="OrthoDB" id="10521533at2759"/>
<feature type="region of interest" description="Disordered" evidence="1">
    <location>
        <begin position="444"/>
        <end position="465"/>
    </location>
</feature>
<organism evidence="3 4">
    <name type="scientific">Smittium culicis</name>
    <dbReference type="NCBI Taxonomy" id="133412"/>
    <lineage>
        <taxon>Eukaryota</taxon>
        <taxon>Fungi</taxon>
        <taxon>Fungi incertae sedis</taxon>
        <taxon>Zoopagomycota</taxon>
        <taxon>Kickxellomycotina</taxon>
        <taxon>Harpellomycetes</taxon>
        <taxon>Harpellales</taxon>
        <taxon>Legeriomycetaceae</taxon>
        <taxon>Smittium</taxon>
    </lineage>
</organism>
<dbReference type="InterPro" id="IPR056398">
    <property type="entry name" value="Tudor_Coilin"/>
</dbReference>
<dbReference type="EMBL" id="LSSN01005299">
    <property type="protein sequence ID" value="OMJ09820.1"/>
    <property type="molecule type" value="Genomic_DNA"/>
</dbReference>
<dbReference type="Proteomes" id="UP000187283">
    <property type="component" value="Unassembled WGS sequence"/>
</dbReference>
<accession>A0A1R1X5D8</accession>
<feature type="compositionally biased region" description="Basic residues" evidence="1">
    <location>
        <begin position="231"/>
        <end position="241"/>
    </location>
</feature>
<feature type="compositionally biased region" description="Polar residues" evidence="1">
    <location>
        <begin position="447"/>
        <end position="465"/>
    </location>
</feature>
<feature type="region of interest" description="Disordered" evidence="1">
    <location>
        <begin position="23"/>
        <end position="164"/>
    </location>
</feature>
<comment type="caution">
    <text evidence="3">The sequence shown here is derived from an EMBL/GenBank/DDBJ whole genome shotgun (WGS) entry which is preliminary data.</text>
</comment>
<dbReference type="AlphaFoldDB" id="A0A1R1X5D8"/>
<keyword evidence="4" id="KW-1185">Reference proteome</keyword>
<proteinExistence type="predicted"/>
<sequence>MFIKIITCVCVWSDRYPVVVSDGSKEREMKKSGLVSGQNAKQKLGKSEKDVKKKTKKDKNSKKDEEKKGVVKKKRSLKAELLAGNTEPKAKKSKIIKTAEKADGSNRKDSESGNNNKENAILQSKKTKTQKRNERKRQVLAKLKGKAVPGTNLDSIGKQADTSNNKEVVGDNVANTSKISSNIRHNISEREGLYVIDLEGKSGEAQKPSQIIAFSAAAAASSTLPKESSKRQKPVKASKKTAGKKALVQAKLVGLSAEKVLSLQGEEDNSAVESKHMTEQHSNPAAIDQIPSVELSSTVINSTQSSVLNPSNNNYIITRVDHLVGGKKRGDQSRVDLRFPIQNAYYQQQLGLGADQAQQSADLFGVENPPLAAEICSDSKIQQGKGAQLQEAKSTDDTLRDVTVDSSRDVDQYEDDVDQLPEIMSSKKPVETAIFHEKNTFCLDSPATKQPSDLESSQSSMPLSDDNSVKLNANQGNLFRTPANNLPSKILESAMFEANHERYEQMPSLLEFPKRGARIAFKTIEMDSSTGSAKVSKFQEGLVKSSNARSRQVLLEFFVLNLPSGAASGGSIEKSGLASTGAMTAPKPVRRLDFNMDIGSMDFSQLEFAAATSCPKSASKATAAPSTSLGKITTKLFDFDSLIDVKLVE</sequence>
<dbReference type="Pfam" id="PF23086">
    <property type="entry name" value="Tudor_Coilin"/>
    <property type="match status" value="1"/>
</dbReference>
<evidence type="ECO:0000313" key="4">
    <source>
        <dbReference type="Proteomes" id="UP000187283"/>
    </source>
</evidence>
<feature type="compositionally biased region" description="Polar residues" evidence="1">
    <location>
        <begin position="112"/>
        <end position="124"/>
    </location>
</feature>
<reference evidence="3 4" key="1">
    <citation type="submission" date="2017-01" db="EMBL/GenBank/DDBJ databases">
        <authorList>
            <person name="Mah S.A."/>
            <person name="Swanson W.J."/>
            <person name="Moy G.W."/>
            <person name="Vacquier V.D."/>
        </authorList>
    </citation>
    <scope>NUCLEOTIDE SEQUENCE [LARGE SCALE GENOMIC DNA]</scope>
    <source>
        <strain evidence="3 4">GSMNP</strain>
    </source>
</reference>
<feature type="domain" description="Coilin tudor" evidence="2">
    <location>
        <begin position="502"/>
        <end position="556"/>
    </location>
</feature>
<evidence type="ECO:0000256" key="1">
    <source>
        <dbReference type="SAM" id="MobiDB-lite"/>
    </source>
</evidence>